<protein>
    <submittedName>
        <fullName evidence="2">PTS system mannose/fructose/sorbose family transporter subunit IID</fullName>
    </submittedName>
</protein>
<keyword evidence="1" id="KW-0812">Transmembrane</keyword>
<dbReference type="Proteomes" id="UP001597399">
    <property type="component" value="Unassembled WGS sequence"/>
</dbReference>
<keyword evidence="1" id="KW-0472">Membrane</keyword>
<dbReference type="PANTHER" id="PTHR32502:SF26">
    <property type="entry name" value="PHOSPHOTRANSFERASE SYSTEM SUGAR-SPECIFIC EIID COMPONENT"/>
    <property type="match status" value="1"/>
</dbReference>
<proteinExistence type="predicted"/>
<gene>
    <name evidence="2" type="ORF">ACFSUE_05785</name>
</gene>
<accession>A0ABW5S064</accession>
<evidence type="ECO:0000313" key="3">
    <source>
        <dbReference type="Proteomes" id="UP001597399"/>
    </source>
</evidence>
<organism evidence="2 3">
    <name type="scientific">Sporolactobacillus shoreicorticis</name>
    <dbReference type="NCBI Taxonomy" id="1923877"/>
    <lineage>
        <taxon>Bacteria</taxon>
        <taxon>Bacillati</taxon>
        <taxon>Bacillota</taxon>
        <taxon>Bacilli</taxon>
        <taxon>Bacillales</taxon>
        <taxon>Sporolactobacillaceae</taxon>
        <taxon>Sporolactobacillus</taxon>
    </lineage>
</organism>
<dbReference type="Pfam" id="PF03613">
    <property type="entry name" value="EIID-AGA"/>
    <property type="match status" value="1"/>
</dbReference>
<dbReference type="EMBL" id="JBHUMQ010000015">
    <property type="protein sequence ID" value="MFD2693141.1"/>
    <property type="molecule type" value="Genomic_DNA"/>
</dbReference>
<dbReference type="InterPro" id="IPR050303">
    <property type="entry name" value="GatZ_KbaZ_carbometab"/>
</dbReference>
<dbReference type="PROSITE" id="PS51108">
    <property type="entry name" value="PTS_EIID"/>
    <property type="match status" value="1"/>
</dbReference>
<dbReference type="PANTHER" id="PTHR32502">
    <property type="entry name" value="N-ACETYLGALACTOSAMINE PERMEASE II COMPONENT-RELATED"/>
    <property type="match status" value="1"/>
</dbReference>
<keyword evidence="1" id="KW-1133">Transmembrane helix</keyword>
<feature type="transmembrane region" description="Helical" evidence="1">
    <location>
        <begin position="219"/>
        <end position="241"/>
    </location>
</feature>
<reference evidence="3" key="1">
    <citation type="journal article" date="2019" name="Int. J. Syst. Evol. Microbiol.">
        <title>The Global Catalogue of Microorganisms (GCM) 10K type strain sequencing project: providing services to taxonomists for standard genome sequencing and annotation.</title>
        <authorList>
            <consortium name="The Broad Institute Genomics Platform"/>
            <consortium name="The Broad Institute Genome Sequencing Center for Infectious Disease"/>
            <person name="Wu L."/>
            <person name="Ma J."/>
        </authorList>
    </citation>
    <scope>NUCLEOTIDE SEQUENCE [LARGE SCALE GENOMIC DNA]</scope>
    <source>
        <strain evidence="3">TISTR 2466</strain>
    </source>
</reference>
<dbReference type="RefSeq" id="WP_253058589.1">
    <property type="nucleotide sequence ID" value="NZ_JAMXWM010000002.1"/>
</dbReference>
<dbReference type="InterPro" id="IPR004704">
    <property type="entry name" value="PTS_IID_man"/>
</dbReference>
<feature type="transmembrane region" description="Helical" evidence="1">
    <location>
        <begin position="248"/>
        <end position="267"/>
    </location>
</feature>
<keyword evidence="3" id="KW-1185">Reference proteome</keyword>
<evidence type="ECO:0000256" key="1">
    <source>
        <dbReference type="SAM" id="Phobius"/>
    </source>
</evidence>
<evidence type="ECO:0000313" key="2">
    <source>
        <dbReference type="EMBL" id="MFD2693141.1"/>
    </source>
</evidence>
<feature type="transmembrane region" description="Helical" evidence="1">
    <location>
        <begin position="108"/>
        <end position="131"/>
    </location>
</feature>
<comment type="caution">
    <text evidence="2">The sequence shown here is derived from an EMBL/GenBank/DDBJ whole genome shotgun (WGS) entry which is preliminary data.</text>
</comment>
<name>A0ABW5S064_9BACL</name>
<feature type="transmembrane region" description="Helical" evidence="1">
    <location>
        <begin position="137"/>
        <end position="158"/>
    </location>
</feature>
<sequence length="268" mass="28829">MNDQINVPANIKNKTLRRFVLFGSCGSLNYEKMQGLSYCYAMYPTLKYIYKDDPEALKKAVLTHLQFYNTNVMFTPFIMGVDIGIEETQKRTSLKTIPSIKTSLMGPLAGLGDTLLLSAPSAIFGGIAASMAVKGNILGALLWLAVMIVIKLLVIPFFKAGYSSGVKLISTLKDQLQSITGSISIVGLMVVGSLISTVVTANVTATYHSGKLALKGQEILNSIMPGLIPAALVLLVFWLLGRKSMTPVRIILLVLILAVVLSAIGFLG</sequence>
<feature type="transmembrane region" description="Helical" evidence="1">
    <location>
        <begin position="179"/>
        <end position="199"/>
    </location>
</feature>